<dbReference type="STRING" id="168276.SAMN05444580_12231"/>
<evidence type="ECO:0000259" key="1">
    <source>
        <dbReference type="Pfam" id="PF12680"/>
    </source>
</evidence>
<accession>A0A1G7E412</accession>
<evidence type="ECO:0000313" key="2">
    <source>
        <dbReference type="EMBL" id="SDE58401.1"/>
    </source>
</evidence>
<dbReference type="Proteomes" id="UP000199417">
    <property type="component" value="Unassembled WGS sequence"/>
</dbReference>
<organism evidence="2 3">
    <name type="scientific">Rhodococcus tukisamuensis</name>
    <dbReference type="NCBI Taxonomy" id="168276"/>
    <lineage>
        <taxon>Bacteria</taxon>
        <taxon>Bacillati</taxon>
        <taxon>Actinomycetota</taxon>
        <taxon>Actinomycetes</taxon>
        <taxon>Mycobacteriales</taxon>
        <taxon>Nocardiaceae</taxon>
        <taxon>Rhodococcus</taxon>
    </lineage>
</organism>
<feature type="domain" description="SnoaL-like" evidence="1">
    <location>
        <begin position="33"/>
        <end position="130"/>
    </location>
</feature>
<evidence type="ECO:0000313" key="3">
    <source>
        <dbReference type="Proteomes" id="UP000199417"/>
    </source>
</evidence>
<reference evidence="2 3" key="1">
    <citation type="submission" date="2016-10" db="EMBL/GenBank/DDBJ databases">
        <authorList>
            <person name="de Groot N.N."/>
        </authorList>
    </citation>
    <scope>NUCLEOTIDE SEQUENCE [LARGE SCALE GENOMIC DNA]</scope>
    <source>
        <strain evidence="2 3">JCM 11308</strain>
    </source>
</reference>
<sequence>MTEPTRPETDRQTTSPRWSRAELESAFEDYQRTVVEATETGNWNLFADMFTEDATYIEHAYGNFAGREEIREWVVRTMTSFPGNHMPEFPAAWYTVDEDRGVVICEIRNPMRDLGDGRTHEASNLTILHYAGDGLWSCEEDVYNPMKFLQMVKRWCRSADAAGTLPDEARKWLAAVGV</sequence>
<dbReference type="RefSeq" id="WP_072847069.1">
    <property type="nucleotide sequence ID" value="NZ_FNAB01000022.1"/>
</dbReference>
<keyword evidence="3" id="KW-1185">Reference proteome</keyword>
<name>A0A1G7E412_9NOCA</name>
<dbReference type="Pfam" id="PF12680">
    <property type="entry name" value="SnoaL_2"/>
    <property type="match status" value="1"/>
</dbReference>
<dbReference type="InterPro" id="IPR037401">
    <property type="entry name" value="SnoaL-like"/>
</dbReference>
<dbReference type="EMBL" id="FNAB01000022">
    <property type="protein sequence ID" value="SDE58401.1"/>
    <property type="molecule type" value="Genomic_DNA"/>
</dbReference>
<gene>
    <name evidence="2" type="ORF">SAMN05444580_12231</name>
</gene>
<dbReference type="InterPro" id="IPR032710">
    <property type="entry name" value="NTF2-like_dom_sf"/>
</dbReference>
<protein>
    <submittedName>
        <fullName evidence="2">SnoaL-like domain-containing protein</fullName>
    </submittedName>
</protein>
<dbReference type="Gene3D" id="3.10.450.50">
    <property type="match status" value="1"/>
</dbReference>
<proteinExistence type="predicted"/>
<dbReference type="SUPFAM" id="SSF54427">
    <property type="entry name" value="NTF2-like"/>
    <property type="match status" value="1"/>
</dbReference>
<dbReference type="AlphaFoldDB" id="A0A1G7E412"/>